<evidence type="ECO:0000256" key="6">
    <source>
        <dbReference type="SAM" id="Phobius"/>
    </source>
</evidence>
<proteinExistence type="predicted"/>
<dbReference type="InterPro" id="IPR050245">
    <property type="entry name" value="PrsA_foldase"/>
</dbReference>
<keyword evidence="6" id="KW-1133">Transmembrane helix</keyword>
<comment type="catalytic activity">
    <reaction evidence="1">
        <text>[protein]-peptidylproline (omega=180) = [protein]-peptidylproline (omega=0)</text>
        <dbReference type="Rhea" id="RHEA:16237"/>
        <dbReference type="Rhea" id="RHEA-COMP:10747"/>
        <dbReference type="Rhea" id="RHEA-COMP:10748"/>
        <dbReference type="ChEBI" id="CHEBI:83833"/>
        <dbReference type="ChEBI" id="CHEBI:83834"/>
        <dbReference type="EC" id="5.2.1.8"/>
    </reaction>
</comment>
<keyword evidence="5" id="KW-0413">Isomerase</keyword>
<evidence type="ECO:0000256" key="3">
    <source>
        <dbReference type="ARBA" id="ARBA00022729"/>
    </source>
</evidence>
<dbReference type="AlphaFoldDB" id="A0A1F5E914"/>
<keyword evidence="6" id="KW-0472">Membrane</keyword>
<dbReference type="PANTHER" id="PTHR47245">
    <property type="entry name" value="PEPTIDYLPROLYL ISOMERASE"/>
    <property type="match status" value="1"/>
</dbReference>
<dbReference type="InterPro" id="IPR027304">
    <property type="entry name" value="Trigger_fact/SurA_dom_sf"/>
</dbReference>
<evidence type="ECO:0000313" key="8">
    <source>
        <dbReference type="Proteomes" id="UP000177006"/>
    </source>
</evidence>
<evidence type="ECO:0000256" key="2">
    <source>
        <dbReference type="ARBA" id="ARBA00013194"/>
    </source>
</evidence>
<protein>
    <recommendedName>
        <fullName evidence="2">peptidylprolyl isomerase</fullName>
        <ecNumber evidence="2">5.2.1.8</ecNumber>
    </recommendedName>
</protein>
<evidence type="ECO:0000256" key="5">
    <source>
        <dbReference type="ARBA" id="ARBA00023235"/>
    </source>
</evidence>
<dbReference type="GO" id="GO:0003755">
    <property type="term" value="F:peptidyl-prolyl cis-trans isomerase activity"/>
    <property type="evidence" value="ECO:0007669"/>
    <property type="project" value="UniProtKB-KW"/>
</dbReference>
<accession>A0A1F5E914</accession>
<dbReference type="Gene3D" id="1.10.4030.10">
    <property type="entry name" value="Porin chaperone SurA, peptide-binding domain"/>
    <property type="match status" value="1"/>
</dbReference>
<reference evidence="7 8" key="1">
    <citation type="journal article" date="2016" name="Nat. Commun.">
        <title>Thousands of microbial genomes shed light on interconnected biogeochemical processes in an aquifer system.</title>
        <authorList>
            <person name="Anantharaman K."/>
            <person name="Brown C.T."/>
            <person name="Hug L.A."/>
            <person name="Sharon I."/>
            <person name="Castelle C.J."/>
            <person name="Probst A.J."/>
            <person name="Thomas B.C."/>
            <person name="Singh A."/>
            <person name="Wilkins M.J."/>
            <person name="Karaoz U."/>
            <person name="Brodie E.L."/>
            <person name="Williams K.H."/>
            <person name="Hubbard S.S."/>
            <person name="Banfield J.F."/>
        </authorList>
    </citation>
    <scope>NUCLEOTIDE SEQUENCE [LARGE SCALE GENOMIC DNA]</scope>
</reference>
<dbReference type="EMBL" id="MEZK01000005">
    <property type="protein sequence ID" value="OGD63744.1"/>
    <property type="molecule type" value="Genomic_DNA"/>
</dbReference>
<dbReference type="PANTHER" id="PTHR47245:SF1">
    <property type="entry name" value="FOLDASE PROTEIN PRSA"/>
    <property type="match status" value="1"/>
</dbReference>
<organism evidence="7 8">
    <name type="scientific">Candidatus Beckwithbacteria bacterium RBG_13_42_9</name>
    <dbReference type="NCBI Taxonomy" id="1797457"/>
    <lineage>
        <taxon>Bacteria</taxon>
        <taxon>Candidatus Beckwithiibacteriota</taxon>
    </lineage>
</organism>
<sequence length="229" mass="26115">MPKTRKKTSKKKIVETSGVLAPQAFEDVQTQKKSLSVAKIAFGLGIILLLALAYYYKNLFVVAMVNNQPITRLAVISELEKKQGKQALDNLVTESLIIQEAQKQKVSVTTAEENNELTKIEDSLKSQNMTLEQALQLQGMTKDDLLKQIKIQKIIEKILGKDIQVTDDEVNKYLEDNKDSMPKNPTQDELNKLKDNVKQQLIQQKLGEKFQTWLDDLKSKAKIDYFLNY</sequence>
<gene>
    <name evidence="7" type="ORF">A2160_03650</name>
</gene>
<dbReference type="Proteomes" id="UP000177006">
    <property type="component" value="Unassembled WGS sequence"/>
</dbReference>
<comment type="caution">
    <text evidence="7">The sequence shown here is derived from an EMBL/GenBank/DDBJ whole genome shotgun (WGS) entry which is preliminary data.</text>
</comment>
<keyword evidence="4" id="KW-0697">Rotamase</keyword>
<dbReference type="SUPFAM" id="SSF109998">
    <property type="entry name" value="Triger factor/SurA peptide-binding domain-like"/>
    <property type="match status" value="1"/>
</dbReference>
<feature type="transmembrane region" description="Helical" evidence="6">
    <location>
        <begin position="37"/>
        <end position="56"/>
    </location>
</feature>
<dbReference type="STRING" id="1797457.A2160_03650"/>
<evidence type="ECO:0000256" key="4">
    <source>
        <dbReference type="ARBA" id="ARBA00023110"/>
    </source>
</evidence>
<evidence type="ECO:0000256" key="1">
    <source>
        <dbReference type="ARBA" id="ARBA00000971"/>
    </source>
</evidence>
<evidence type="ECO:0000313" key="7">
    <source>
        <dbReference type="EMBL" id="OGD63744.1"/>
    </source>
</evidence>
<keyword evidence="6" id="KW-0812">Transmembrane</keyword>
<dbReference type="EC" id="5.2.1.8" evidence="2"/>
<keyword evidence="3" id="KW-0732">Signal</keyword>
<name>A0A1F5E914_9BACT</name>